<evidence type="ECO:0008006" key="11">
    <source>
        <dbReference type="Google" id="ProtNLM"/>
    </source>
</evidence>
<dbReference type="Pfam" id="PF00015">
    <property type="entry name" value="MCPsignal"/>
    <property type="match status" value="1"/>
</dbReference>
<dbReference type="RefSeq" id="WP_204013595.1">
    <property type="nucleotide sequence ID" value="NZ_BOPG01000122.1"/>
</dbReference>
<comment type="similarity">
    <text evidence="4">Belongs to the methyl-accepting chemotaxis (MCP) protein family.</text>
</comment>
<dbReference type="PROSITE" id="PS50111">
    <property type="entry name" value="CHEMOTAXIS_TRANSDUC_2"/>
    <property type="match status" value="1"/>
</dbReference>
<dbReference type="Pfam" id="PF12729">
    <property type="entry name" value="4HB_MCP_1"/>
    <property type="match status" value="1"/>
</dbReference>
<keyword evidence="3 5" id="KW-0807">Transducer</keyword>
<dbReference type="PANTHER" id="PTHR32089">
    <property type="entry name" value="METHYL-ACCEPTING CHEMOTAXIS PROTEIN MCPB"/>
    <property type="match status" value="1"/>
</dbReference>
<evidence type="ECO:0000259" key="7">
    <source>
        <dbReference type="PROSITE" id="PS50111"/>
    </source>
</evidence>
<dbReference type="Pfam" id="PF00672">
    <property type="entry name" value="HAMP"/>
    <property type="match status" value="1"/>
</dbReference>
<dbReference type="Proteomes" id="UP000612585">
    <property type="component" value="Unassembled WGS sequence"/>
</dbReference>
<evidence type="ECO:0000256" key="4">
    <source>
        <dbReference type="ARBA" id="ARBA00029447"/>
    </source>
</evidence>
<sequence>MASNRGGLAVTVRRNAVSGWFADRSVNAKLLISVVVVACVALGTSLLSVARMATLNDELATMKAEHVDSLQQLSNLRGGFGTMFRGLFLLTSPGLDGATRDEGRRNVEQADQTVNDALSRYKELAKNSPDRLAALNDFSTGWSIHSGLRDAIILGKPKRADITIPAPDKIADAFINQENIMNASVVKLQRFEESESAAVASQAASDYRSARAVLIASLLAGLAVALGVAFWTARMIRRQLVDVGESLEAVAQGDLTRPATVRSRDELGQMAAAVNRANANIRETVGALTAGAQTLGVSSQRLTGVTERIAASAQATSAQVGVVASAAGSVSTNVQTVAAGSQEMGVSITEIAQNANEAARVASKAVAVAESTNQTVSKLGDSSAEIGNVVKVITSIAEQTNLLALNATIEAARAGDAGKGFAVVASEVKDLAQETARATEDISRRVDAIQSDTTDAVEAIAEISRIIAKINQYQVTIASAVEEQTATTAEMSRSVADAADGTSEIAATISQVAQAAGTTTQTLGEADGAVNELATLAAELNRVVGRFRV</sequence>
<dbReference type="SMART" id="SM00283">
    <property type="entry name" value="MA"/>
    <property type="match status" value="1"/>
</dbReference>
<evidence type="ECO:0000256" key="3">
    <source>
        <dbReference type="ARBA" id="ARBA00023224"/>
    </source>
</evidence>
<comment type="caution">
    <text evidence="9">The sequence shown here is derived from an EMBL/GenBank/DDBJ whole genome shotgun (WGS) entry which is preliminary data.</text>
</comment>
<evidence type="ECO:0000256" key="1">
    <source>
        <dbReference type="ARBA" id="ARBA00022692"/>
    </source>
</evidence>
<dbReference type="SMART" id="SM00304">
    <property type="entry name" value="HAMP"/>
    <property type="match status" value="1"/>
</dbReference>
<keyword evidence="2 6" id="KW-1133">Transmembrane helix</keyword>
<dbReference type="GO" id="GO:0016020">
    <property type="term" value="C:membrane"/>
    <property type="evidence" value="ECO:0007669"/>
    <property type="project" value="InterPro"/>
</dbReference>
<proteinExistence type="inferred from homology"/>
<evidence type="ECO:0000256" key="2">
    <source>
        <dbReference type="ARBA" id="ARBA00022989"/>
    </source>
</evidence>
<feature type="domain" description="Methyl-accepting transducer" evidence="7">
    <location>
        <begin position="305"/>
        <end position="520"/>
    </location>
</feature>
<accession>A0A8J3ZI18</accession>
<reference evidence="9" key="1">
    <citation type="submission" date="2021-01" db="EMBL/GenBank/DDBJ databases">
        <title>Whole genome shotgun sequence of Virgisporangium aurantiacum NBRC 16421.</title>
        <authorList>
            <person name="Komaki H."/>
            <person name="Tamura T."/>
        </authorList>
    </citation>
    <scope>NUCLEOTIDE SEQUENCE</scope>
    <source>
        <strain evidence="9">NBRC 16421</strain>
    </source>
</reference>
<dbReference type="SUPFAM" id="SSF58104">
    <property type="entry name" value="Methyl-accepting chemotaxis protein (MCP) signaling domain"/>
    <property type="match status" value="1"/>
</dbReference>
<dbReference type="InterPro" id="IPR024478">
    <property type="entry name" value="HlyB_4HB_MCP"/>
</dbReference>
<evidence type="ECO:0000313" key="10">
    <source>
        <dbReference type="Proteomes" id="UP000612585"/>
    </source>
</evidence>
<keyword evidence="6" id="KW-0472">Membrane</keyword>
<dbReference type="InterPro" id="IPR004089">
    <property type="entry name" value="MCPsignal_dom"/>
</dbReference>
<feature type="transmembrane region" description="Helical" evidence="6">
    <location>
        <begin position="212"/>
        <end position="233"/>
    </location>
</feature>
<feature type="transmembrane region" description="Helical" evidence="6">
    <location>
        <begin position="30"/>
        <end position="53"/>
    </location>
</feature>
<keyword evidence="1 6" id="KW-0812">Transmembrane</keyword>
<dbReference type="PROSITE" id="PS50885">
    <property type="entry name" value="HAMP"/>
    <property type="match status" value="1"/>
</dbReference>
<protein>
    <recommendedName>
        <fullName evidence="11">Methyl-accepting chemotaxis protein</fullName>
    </recommendedName>
</protein>
<dbReference type="PANTHER" id="PTHR32089:SF112">
    <property type="entry name" value="LYSOZYME-LIKE PROTEIN-RELATED"/>
    <property type="match status" value="1"/>
</dbReference>
<gene>
    <name evidence="9" type="ORF">Vau01_121100</name>
</gene>
<evidence type="ECO:0000259" key="8">
    <source>
        <dbReference type="PROSITE" id="PS50885"/>
    </source>
</evidence>
<evidence type="ECO:0000256" key="6">
    <source>
        <dbReference type="SAM" id="Phobius"/>
    </source>
</evidence>
<feature type="domain" description="HAMP" evidence="8">
    <location>
        <begin position="234"/>
        <end position="286"/>
    </location>
</feature>
<dbReference type="GO" id="GO:0007165">
    <property type="term" value="P:signal transduction"/>
    <property type="evidence" value="ECO:0007669"/>
    <property type="project" value="UniProtKB-KW"/>
</dbReference>
<dbReference type="EMBL" id="BOPG01000122">
    <property type="protein sequence ID" value="GIJ64594.1"/>
    <property type="molecule type" value="Genomic_DNA"/>
</dbReference>
<evidence type="ECO:0000256" key="5">
    <source>
        <dbReference type="PROSITE-ProRule" id="PRU00284"/>
    </source>
</evidence>
<dbReference type="InterPro" id="IPR003660">
    <property type="entry name" value="HAMP_dom"/>
</dbReference>
<evidence type="ECO:0000313" key="9">
    <source>
        <dbReference type="EMBL" id="GIJ64594.1"/>
    </source>
</evidence>
<name>A0A8J3ZI18_9ACTN</name>
<dbReference type="Gene3D" id="1.10.287.950">
    <property type="entry name" value="Methyl-accepting chemotaxis protein"/>
    <property type="match status" value="1"/>
</dbReference>
<organism evidence="9 10">
    <name type="scientific">Virgisporangium aurantiacum</name>
    <dbReference type="NCBI Taxonomy" id="175570"/>
    <lineage>
        <taxon>Bacteria</taxon>
        <taxon>Bacillati</taxon>
        <taxon>Actinomycetota</taxon>
        <taxon>Actinomycetes</taxon>
        <taxon>Micromonosporales</taxon>
        <taxon>Micromonosporaceae</taxon>
        <taxon>Virgisporangium</taxon>
    </lineage>
</organism>
<dbReference type="CDD" id="cd06225">
    <property type="entry name" value="HAMP"/>
    <property type="match status" value="1"/>
</dbReference>
<dbReference type="AlphaFoldDB" id="A0A8J3ZI18"/>
<keyword evidence="10" id="KW-1185">Reference proteome</keyword>